<reference evidence="2" key="1">
    <citation type="journal article" date="2020" name="Nature">
        <title>Isolation of an archaeon at the prokaryote-eukaryote interface.</title>
        <authorList>
            <person name="Imachi H."/>
            <person name="Nobu M.K."/>
            <person name="Nakahara N."/>
            <person name="Morono Y."/>
            <person name="Ogawara M."/>
            <person name="Takaki Y."/>
            <person name="Takano Y."/>
            <person name="Uematsu K."/>
            <person name="Ikuta T."/>
            <person name="Ito M."/>
            <person name="Matsui Y."/>
            <person name="Miyazaki M."/>
            <person name="Murata K."/>
            <person name="Saito Y."/>
            <person name="Sakai S."/>
            <person name="Song C."/>
            <person name="Tasumi E."/>
            <person name="Yamanaka Y."/>
            <person name="Yamaguchi T."/>
            <person name="Kamagata Y."/>
            <person name="Tamaki H."/>
            <person name="Takai K."/>
        </authorList>
    </citation>
    <scope>NUCLEOTIDE SEQUENCE [LARGE SCALE GENOMIC DNA]</scope>
    <source>
        <strain evidence="2">MK-D1</strain>
    </source>
</reference>
<sequence>MLRRMFVLNVVLSFKIINQGFKIFFFILLIFIGTQENKKNSVVTYSNPNSFRSLLGFTW</sequence>
<organism evidence="2">
    <name type="scientific">Promethearchaeum syntrophicum</name>
    <dbReference type="NCBI Taxonomy" id="2594042"/>
    <lineage>
        <taxon>Archaea</taxon>
        <taxon>Promethearchaeati</taxon>
        <taxon>Promethearchaeota</taxon>
        <taxon>Promethearchaeia</taxon>
        <taxon>Promethearchaeales</taxon>
        <taxon>Promethearchaeaceae</taxon>
        <taxon>Promethearchaeum</taxon>
    </lineage>
</organism>
<gene>
    <name evidence="2" type="ORF">DSAG12_01160</name>
</gene>
<keyword evidence="1" id="KW-0472">Membrane</keyword>
<keyword evidence="1" id="KW-0812">Transmembrane</keyword>
<proteinExistence type="predicted"/>
<dbReference type="AlphaFoldDB" id="A0A5B9D8K6"/>
<name>A0A5B9D8K6_9ARCH</name>
<feature type="transmembrane region" description="Helical" evidence="1">
    <location>
        <begin position="6"/>
        <end position="32"/>
    </location>
</feature>
<evidence type="ECO:0000256" key="1">
    <source>
        <dbReference type="SAM" id="Phobius"/>
    </source>
</evidence>
<protein>
    <submittedName>
        <fullName evidence="2">Uncharacterized protein</fullName>
    </submittedName>
</protein>
<evidence type="ECO:0000313" key="2">
    <source>
        <dbReference type="EMBL" id="QEE15335.1"/>
    </source>
</evidence>
<keyword evidence="1" id="KW-1133">Transmembrane helix</keyword>
<accession>A0A5B9D8K6</accession>
<dbReference type="EMBL" id="CP042905">
    <property type="protein sequence ID" value="QEE15335.1"/>
    <property type="molecule type" value="Genomic_DNA"/>
</dbReference>